<evidence type="ECO:0000259" key="1">
    <source>
        <dbReference type="Pfam" id="PF20803"/>
    </source>
</evidence>
<dbReference type="GO" id="GO:0006351">
    <property type="term" value="P:DNA-templated transcription"/>
    <property type="evidence" value="ECO:0007669"/>
    <property type="project" value="TreeGrafter"/>
</dbReference>
<organism evidence="2 3">
    <name type="scientific">Candidatus Nomurabacteria bacterium GWB1_40_6</name>
    <dbReference type="NCBI Taxonomy" id="1801727"/>
    <lineage>
        <taxon>Bacteria</taxon>
        <taxon>Candidatus Nomuraibacteriota</taxon>
    </lineage>
</organism>
<dbReference type="AlphaFoldDB" id="A0A1F6TNT7"/>
<dbReference type="Proteomes" id="UP000176484">
    <property type="component" value="Unassembled WGS sequence"/>
</dbReference>
<protein>
    <recommendedName>
        <fullName evidence="1">Transcriptional repressor PaaX-like central Cas2-like domain-containing protein</fullName>
    </recommendedName>
</protein>
<evidence type="ECO:0000313" key="3">
    <source>
        <dbReference type="Proteomes" id="UP000176484"/>
    </source>
</evidence>
<dbReference type="EMBL" id="MFTD01000013">
    <property type="protein sequence ID" value="OGI46762.1"/>
    <property type="molecule type" value="Genomic_DNA"/>
</dbReference>
<comment type="caution">
    <text evidence="2">The sequence shown here is derived from an EMBL/GenBank/DDBJ whole genome shotgun (WGS) entry which is preliminary data.</text>
</comment>
<sequence length="160" mass="18752">MYTNSPSITNLLIATLTSGKNTRSFYRILNEREFKKYKKESVKVALSRLHKKGYVDNSPLGWSMSKKGIRRLKETNLLSYISSPFKKDSATSMIVSFDIPEVDRKIRHWLRNQLKIFGYKMLQQSLWLGPSPLPLPFLKRLEDLKIRKNVKTFKITKQNN</sequence>
<evidence type="ECO:0000313" key="2">
    <source>
        <dbReference type="EMBL" id="OGI46762.1"/>
    </source>
</evidence>
<accession>A0A1F6TNT7</accession>
<proteinExistence type="predicted"/>
<gene>
    <name evidence="2" type="ORF">A2121_00100</name>
</gene>
<feature type="domain" description="Transcriptional repressor PaaX-like central Cas2-like" evidence="1">
    <location>
        <begin position="94"/>
        <end position="156"/>
    </location>
</feature>
<dbReference type="Gene3D" id="3.30.70.2650">
    <property type="match status" value="1"/>
</dbReference>
<dbReference type="Pfam" id="PF20803">
    <property type="entry name" value="PaaX_M"/>
    <property type="match status" value="1"/>
</dbReference>
<name>A0A1F6TNT7_9BACT</name>
<dbReference type="PANTHER" id="PTHR30319:SF1">
    <property type="entry name" value="TRANSCRIPTIONAL REPRESSOR PAAX"/>
    <property type="match status" value="1"/>
</dbReference>
<dbReference type="PANTHER" id="PTHR30319">
    <property type="entry name" value="PHENYLACETIC ACID REGULATOR-RELATED TRANSCRIPTIONAL REPRESSOR"/>
    <property type="match status" value="1"/>
</dbReference>
<reference evidence="2 3" key="1">
    <citation type="journal article" date="2016" name="Nat. Commun.">
        <title>Thousands of microbial genomes shed light on interconnected biogeochemical processes in an aquifer system.</title>
        <authorList>
            <person name="Anantharaman K."/>
            <person name="Brown C.T."/>
            <person name="Hug L.A."/>
            <person name="Sharon I."/>
            <person name="Castelle C.J."/>
            <person name="Probst A.J."/>
            <person name="Thomas B.C."/>
            <person name="Singh A."/>
            <person name="Wilkins M.J."/>
            <person name="Karaoz U."/>
            <person name="Brodie E.L."/>
            <person name="Williams K.H."/>
            <person name="Hubbard S.S."/>
            <person name="Banfield J.F."/>
        </authorList>
    </citation>
    <scope>NUCLEOTIDE SEQUENCE [LARGE SCALE GENOMIC DNA]</scope>
</reference>
<dbReference type="InterPro" id="IPR048846">
    <property type="entry name" value="PaaX-like_central"/>
</dbReference>